<keyword evidence="2" id="KW-0472">Membrane</keyword>
<dbReference type="Proteomes" id="UP001612915">
    <property type="component" value="Unassembled WGS sequence"/>
</dbReference>
<sequence length="454" mass="50812">MVLDVTARLRRLDKWRRRKKPIKKPVIWLHRWLSLALGLVLLLITTTGAVVVYSPEWLKWTNGDVFATTQSDHPTSFSQAIATVEAAHPGFEAGSVNLYEGVIEVFAADDDRNPGFWGVDAGSGRITGHADPDRGFMAFMNQIHECFFTCDDYPGYVPWFDETVPQYGKYLPQWLQWASPRTDLTWAGFFLGSFAVILMFLALSGIWLWWPTLKKFSHGFRVRMRKGRYARDYDLHQVVGMAAVPFLLMWGLTGAGFEFNWVAPAWYAATGGQTPPDETPFTSNEVKDDKRPDIGLDAAVAAARTAGQAGDAPLVYASLPAEDDATATYSFYFSKNFDQYEHGAYPGEYGVDVDRHDPSRVHVTDLGSAATLSNQVLDNWSGALFHYGQSVNGWWRIIWFLFGLTPILLAITGVSTWLAKRSVRKRRERARAERAAAADETAIDLGDEPEPVPA</sequence>
<gene>
    <name evidence="3" type="ORF">ACIB24_16620</name>
</gene>
<accession>A0ABW8ASX9</accession>
<dbReference type="EMBL" id="JBITLV010000005">
    <property type="protein sequence ID" value="MFI7588696.1"/>
    <property type="molecule type" value="Genomic_DNA"/>
</dbReference>
<keyword evidence="2" id="KW-1133">Transmembrane helix</keyword>
<dbReference type="Pfam" id="PF03929">
    <property type="entry name" value="PepSY_TM"/>
    <property type="match status" value="1"/>
</dbReference>
<feature type="transmembrane region" description="Helical" evidence="2">
    <location>
        <begin position="233"/>
        <end position="252"/>
    </location>
</feature>
<dbReference type="InterPro" id="IPR005625">
    <property type="entry name" value="PepSY-ass_TM"/>
</dbReference>
<evidence type="ECO:0000313" key="3">
    <source>
        <dbReference type="EMBL" id="MFI7588696.1"/>
    </source>
</evidence>
<proteinExistence type="predicted"/>
<feature type="transmembrane region" description="Helical" evidence="2">
    <location>
        <begin position="397"/>
        <end position="419"/>
    </location>
</feature>
<dbReference type="RefSeq" id="WP_398282650.1">
    <property type="nucleotide sequence ID" value="NZ_JBITLV010000005.1"/>
</dbReference>
<keyword evidence="4" id="KW-1185">Reference proteome</keyword>
<feature type="compositionally biased region" description="Acidic residues" evidence="1">
    <location>
        <begin position="441"/>
        <end position="454"/>
    </location>
</feature>
<organism evidence="3 4">
    <name type="scientific">Spongisporangium articulatum</name>
    <dbReference type="NCBI Taxonomy" id="3362603"/>
    <lineage>
        <taxon>Bacteria</taxon>
        <taxon>Bacillati</taxon>
        <taxon>Actinomycetota</taxon>
        <taxon>Actinomycetes</taxon>
        <taxon>Kineosporiales</taxon>
        <taxon>Kineosporiaceae</taxon>
        <taxon>Spongisporangium</taxon>
    </lineage>
</organism>
<name>A0ABW8ASX9_9ACTN</name>
<feature type="region of interest" description="Disordered" evidence="1">
    <location>
        <begin position="434"/>
        <end position="454"/>
    </location>
</feature>
<feature type="transmembrane region" description="Helical" evidence="2">
    <location>
        <begin position="184"/>
        <end position="212"/>
    </location>
</feature>
<protein>
    <submittedName>
        <fullName evidence="3">PepSY-associated TM helix domain-containing protein</fullName>
    </submittedName>
</protein>
<comment type="caution">
    <text evidence="3">The sequence shown here is derived from an EMBL/GenBank/DDBJ whole genome shotgun (WGS) entry which is preliminary data.</text>
</comment>
<evidence type="ECO:0000256" key="1">
    <source>
        <dbReference type="SAM" id="MobiDB-lite"/>
    </source>
</evidence>
<dbReference type="PANTHER" id="PTHR34219">
    <property type="entry name" value="IRON-REGULATED INNER MEMBRANE PROTEIN-RELATED"/>
    <property type="match status" value="1"/>
</dbReference>
<keyword evidence="2" id="KW-0812">Transmembrane</keyword>
<evidence type="ECO:0000313" key="4">
    <source>
        <dbReference type="Proteomes" id="UP001612915"/>
    </source>
</evidence>
<reference evidence="3 4" key="1">
    <citation type="submission" date="2024-10" db="EMBL/GenBank/DDBJ databases">
        <title>The Natural Products Discovery Center: Release of the First 8490 Sequenced Strains for Exploring Actinobacteria Biosynthetic Diversity.</title>
        <authorList>
            <person name="Kalkreuter E."/>
            <person name="Kautsar S.A."/>
            <person name="Yang D."/>
            <person name="Bader C.D."/>
            <person name="Teijaro C.N."/>
            <person name="Fluegel L."/>
            <person name="Davis C.M."/>
            <person name="Simpson J.R."/>
            <person name="Lauterbach L."/>
            <person name="Steele A.D."/>
            <person name="Gui C."/>
            <person name="Meng S."/>
            <person name="Li G."/>
            <person name="Viehrig K."/>
            <person name="Ye F."/>
            <person name="Su P."/>
            <person name="Kiefer A.F."/>
            <person name="Nichols A."/>
            <person name="Cepeda A.J."/>
            <person name="Yan W."/>
            <person name="Fan B."/>
            <person name="Jiang Y."/>
            <person name="Adhikari A."/>
            <person name="Zheng C.-J."/>
            <person name="Schuster L."/>
            <person name="Cowan T.M."/>
            <person name="Smanski M.J."/>
            <person name="Chevrette M.G."/>
            <person name="De Carvalho L.P.S."/>
            <person name="Shen B."/>
        </authorList>
    </citation>
    <scope>NUCLEOTIDE SEQUENCE [LARGE SCALE GENOMIC DNA]</scope>
    <source>
        <strain evidence="3 4">NPDC049639</strain>
    </source>
</reference>
<evidence type="ECO:0000256" key="2">
    <source>
        <dbReference type="SAM" id="Phobius"/>
    </source>
</evidence>